<feature type="compositionally biased region" description="Basic and acidic residues" evidence="1">
    <location>
        <begin position="428"/>
        <end position="438"/>
    </location>
</feature>
<feature type="region of interest" description="Disordered" evidence="1">
    <location>
        <begin position="637"/>
        <end position="681"/>
    </location>
</feature>
<gene>
    <name evidence="2" type="ORF">EAI_04775</name>
</gene>
<evidence type="ECO:0000313" key="3">
    <source>
        <dbReference type="Proteomes" id="UP000008237"/>
    </source>
</evidence>
<reference evidence="2 3" key="1">
    <citation type="journal article" date="2010" name="Science">
        <title>Genomic comparison of the ants Camponotus floridanus and Harpegnathos saltator.</title>
        <authorList>
            <person name="Bonasio R."/>
            <person name="Zhang G."/>
            <person name="Ye C."/>
            <person name="Mutti N.S."/>
            <person name="Fang X."/>
            <person name="Qin N."/>
            <person name="Donahue G."/>
            <person name="Yang P."/>
            <person name="Li Q."/>
            <person name="Li C."/>
            <person name="Zhang P."/>
            <person name="Huang Z."/>
            <person name="Berger S.L."/>
            <person name="Reinberg D."/>
            <person name="Wang J."/>
            <person name="Liebig J."/>
        </authorList>
    </citation>
    <scope>NUCLEOTIDE SEQUENCE [LARGE SCALE GENOMIC DNA]</scope>
    <source>
        <strain evidence="2 3">R22 G/1</strain>
    </source>
</reference>
<keyword evidence="3" id="KW-1185">Reference proteome</keyword>
<dbReference type="AlphaFoldDB" id="E2BHD7"/>
<feature type="compositionally biased region" description="Basic and acidic residues" evidence="1">
    <location>
        <begin position="52"/>
        <end position="61"/>
    </location>
</feature>
<sequence>MGETTSRTVALADGRCSESVDPGNAKKATSGRPTSTDSAHDRGRGSRSRSKSRCEGSSFRDNDEDNDEEESSDLERRLIDGSLELSNRLDDPSRAVGRFRKAESFLKRLLRENVGERCDKLLRGFRESHSPKSVHSHRSPKPVLCSPRSRRRDIKGSPLSLERDIRESLLLDNKSNQRSLILEQKKEEEEEEEEEEEAEEEEEKKEGERRKGIRRNLRKDIQVSSSLLEKSNGENTLVERSSLPPKKSNRPSALPPDSNDQRRLPSEKEGANARNDIQENPPLLKQNDRTSPLLSRKNNTSIGQLMRLTANNTQEKAKFLPKSILAERSLLVKEDFEGTVEVCLLPQKTDIPLSQPAEKIVQDNSPSTKDLCSSTIIEETGARAKPVAPLRLKRTTRSNQPTDRLSYGSAIIHRRRLPPENSQWALQDPKKTLREQRGHKLKRSPPPEEEEEKEKQEEEEVKEEGEDQLGRESAGSDNGGSTDKYNSRCGLAVSRRHAEPRQLIVKLPEEQITISERRKGRTPSCAQQLVGTSAEDSILDSAVKSTGSVSERVLNRTHNEKSPEGTLNPSIETDDSDNTRRGLVVELETAQRTSKTPVSETEIPPPGTLKGPNSTEFQVPEGSLTVSLVVTGIDHSSTSKVLRDPEASNNQRASQKDSQKSSNRSGNPVCPRAPFIRPRSTDDGRMKLKMRMIRIRDKCVLALSAFAILFTLLLVMDLQMDLGYSGHHLVASHARIKLGERPDADTVYNNFRRKFLQRMNGSREQADATPGVVEKSGKADTTPPTSSPSSSSSSIARKHDDFPDLVDLVVNGYGINVDEGVARISGENHEYNPTIAELRKVTPRPYLLITSI</sequence>
<feature type="compositionally biased region" description="Polar residues" evidence="1">
    <location>
        <begin position="590"/>
        <end position="599"/>
    </location>
</feature>
<evidence type="ECO:0000313" key="2">
    <source>
        <dbReference type="EMBL" id="EFN84906.1"/>
    </source>
</evidence>
<evidence type="ECO:0000256" key="1">
    <source>
        <dbReference type="SAM" id="MobiDB-lite"/>
    </source>
</evidence>
<feature type="region of interest" description="Disordered" evidence="1">
    <location>
        <begin position="759"/>
        <end position="798"/>
    </location>
</feature>
<feature type="compositionally biased region" description="Basic and acidic residues" evidence="1">
    <location>
        <begin position="259"/>
        <end position="271"/>
    </location>
</feature>
<dbReference type="InParanoid" id="E2BHD7"/>
<feature type="region of interest" description="Disordered" evidence="1">
    <location>
        <begin position="543"/>
        <end position="618"/>
    </location>
</feature>
<feature type="region of interest" description="Disordered" evidence="1">
    <location>
        <begin position="225"/>
        <end position="300"/>
    </location>
</feature>
<accession>E2BHD7</accession>
<feature type="region of interest" description="Disordered" evidence="1">
    <location>
        <begin position="181"/>
        <end position="211"/>
    </location>
</feature>
<feature type="compositionally biased region" description="Polar residues" evidence="1">
    <location>
        <begin position="225"/>
        <end position="239"/>
    </location>
</feature>
<feature type="compositionally biased region" description="Low complexity" evidence="1">
    <location>
        <begin position="781"/>
        <end position="794"/>
    </location>
</feature>
<feature type="compositionally biased region" description="Polar residues" evidence="1">
    <location>
        <begin position="475"/>
        <end position="484"/>
    </location>
</feature>
<feature type="compositionally biased region" description="Acidic residues" evidence="1">
    <location>
        <begin position="62"/>
        <end position="72"/>
    </location>
</feature>
<dbReference type="EMBL" id="GL448287">
    <property type="protein sequence ID" value="EFN84906.1"/>
    <property type="molecule type" value="Genomic_DNA"/>
</dbReference>
<protein>
    <submittedName>
        <fullName evidence="2">Uncharacterized protein</fullName>
    </submittedName>
</protein>
<feature type="compositionally biased region" description="Polar residues" evidence="1">
    <location>
        <begin position="289"/>
        <end position="300"/>
    </location>
</feature>
<feature type="region of interest" description="Disordered" evidence="1">
    <location>
        <begin position="1"/>
        <end position="75"/>
    </location>
</feature>
<feature type="compositionally biased region" description="Acidic residues" evidence="1">
    <location>
        <begin position="447"/>
        <end position="467"/>
    </location>
</feature>
<dbReference type="OrthoDB" id="8583677at2759"/>
<organism evidence="3">
    <name type="scientific">Harpegnathos saltator</name>
    <name type="common">Jerdon's jumping ant</name>
    <dbReference type="NCBI Taxonomy" id="610380"/>
    <lineage>
        <taxon>Eukaryota</taxon>
        <taxon>Metazoa</taxon>
        <taxon>Ecdysozoa</taxon>
        <taxon>Arthropoda</taxon>
        <taxon>Hexapoda</taxon>
        <taxon>Insecta</taxon>
        <taxon>Pterygota</taxon>
        <taxon>Neoptera</taxon>
        <taxon>Endopterygota</taxon>
        <taxon>Hymenoptera</taxon>
        <taxon>Apocrita</taxon>
        <taxon>Aculeata</taxon>
        <taxon>Formicoidea</taxon>
        <taxon>Formicidae</taxon>
        <taxon>Ponerinae</taxon>
        <taxon>Ponerini</taxon>
        <taxon>Harpegnathos</taxon>
    </lineage>
</organism>
<name>E2BHD7_HARSA</name>
<dbReference type="Proteomes" id="UP000008237">
    <property type="component" value="Unassembled WGS sequence"/>
</dbReference>
<proteinExistence type="predicted"/>
<feature type="compositionally biased region" description="Basic and acidic residues" evidence="1">
    <location>
        <begin position="553"/>
        <end position="563"/>
    </location>
</feature>
<feature type="region of interest" description="Disordered" evidence="1">
    <location>
        <begin position="125"/>
        <end position="159"/>
    </location>
</feature>
<feature type="compositionally biased region" description="Acidic residues" evidence="1">
    <location>
        <begin position="188"/>
        <end position="203"/>
    </location>
</feature>
<feature type="region of interest" description="Disordered" evidence="1">
    <location>
        <begin position="387"/>
        <end position="487"/>
    </location>
</feature>